<dbReference type="RefSeq" id="WP_125065287.1">
    <property type="nucleotide sequence ID" value="NZ_RRZO01000030.1"/>
</dbReference>
<keyword evidence="1" id="KW-1133">Transmembrane helix</keyword>
<dbReference type="Proteomes" id="UP000278566">
    <property type="component" value="Unassembled WGS sequence"/>
</dbReference>
<evidence type="ECO:0000313" key="2">
    <source>
        <dbReference type="EMBL" id="RRN50474.1"/>
    </source>
</evidence>
<gene>
    <name evidence="2" type="ORF">EI220_06570</name>
</gene>
<comment type="caution">
    <text evidence="2">The sequence shown here is derived from an EMBL/GenBank/DDBJ whole genome shotgun (WGS) entry which is preliminary data.</text>
</comment>
<dbReference type="EMBL" id="RRZO01000030">
    <property type="protein sequence ID" value="RRN50474.1"/>
    <property type="molecule type" value="Genomic_DNA"/>
</dbReference>
<feature type="transmembrane region" description="Helical" evidence="1">
    <location>
        <begin position="6"/>
        <end position="25"/>
    </location>
</feature>
<proteinExistence type="predicted"/>
<keyword evidence="1" id="KW-0472">Membrane</keyword>
<evidence type="ECO:0000313" key="3">
    <source>
        <dbReference type="Proteomes" id="UP000278566"/>
    </source>
</evidence>
<accession>A0A3R8LXT1</accession>
<organism evidence="2 3">
    <name type="scientific">Streptococcus suis</name>
    <dbReference type="NCBI Taxonomy" id="1307"/>
    <lineage>
        <taxon>Bacteria</taxon>
        <taxon>Bacillati</taxon>
        <taxon>Bacillota</taxon>
        <taxon>Bacilli</taxon>
        <taxon>Lactobacillales</taxon>
        <taxon>Streptococcaceae</taxon>
        <taxon>Streptococcus</taxon>
    </lineage>
</organism>
<dbReference type="AlphaFoldDB" id="A0A3R8LXT1"/>
<keyword evidence="1" id="KW-0812">Transmembrane</keyword>
<reference evidence="2 3" key="1">
    <citation type="submission" date="2018-11" db="EMBL/GenBank/DDBJ databases">
        <title>Changes in penicillin susceptibility of Streptococcus suis isolates by amino acid alterations in the penicillin-binding protein.</title>
        <authorList>
            <person name="Niemann L."/>
            <person name="Eichhorn I."/>
        </authorList>
    </citation>
    <scope>NUCLEOTIDE SEQUENCE [LARGE SCALE GENOMIC DNA]</scope>
    <source>
        <strain evidence="2 3">IMT40738</strain>
    </source>
</reference>
<name>A0A3R8LXT1_STRSU</name>
<sequence>MTETIFDAIASVSVFALPMMVAGIVEQRKIEKERRRKQLALYREMELETLKYETWAQAEKYYKTCQKEAVKNNLKRNPQQVDKENGRYARMVG</sequence>
<evidence type="ECO:0000256" key="1">
    <source>
        <dbReference type="SAM" id="Phobius"/>
    </source>
</evidence>
<protein>
    <submittedName>
        <fullName evidence="2">Uncharacterized protein</fullName>
    </submittedName>
</protein>